<proteinExistence type="predicted"/>
<name>A0AAV7QUY7_PLEWA</name>
<sequence length="89" mass="10287">MAQNFVSNIASTDSLSQTESMKALFEIILAEIRERRQQQAHEGEKVQKRLARIEQKFESFEQLARKLQEAEQSISDPEDKMDTFNKQAG</sequence>
<organism evidence="2 3">
    <name type="scientific">Pleurodeles waltl</name>
    <name type="common">Iberian ribbed newt</name>
    <dbReference type="NCBI Taxonomy" id="8319"/>
    <lineage>
        <taxon>Eukaryota</taxon>
        <taxon>Metazoa</taxon>
        <taxon>Chordata</taxon>
        <taxon>Craniata</taxon>
        <taxon>Vertebrata</taxon>
        <taxon>Euteleostomi</taxon>
        <taxon>Amphibia</taxon>
        <taxon>Batrachia</taxon>
        <taxon>Caudata</taxon>
        <taxon>Salamandroidea</taxon>
        <taxon>Salamandridae</taxon>
        <taxon>Pleurodelinae</taxon>
        <taxon>Pleurodeles</taxon>
    </lineage>
</organism>
<accession>A0AAV7QUY7</accession>
<evidence type="ECO:0000313" key="3">
    <source>
        <dbReference type="Proteomes" id="UP001066276"/>
    </source>
</evidence>
<reference evidence="2" key="1">
    <citation type="journal article" date="2022" name="bioRxiv">
        <title>Sequencing and chromosome-scale assembly of the giantPleurodeles waltlgenome.</title>
        <authorList>
            <person name="Brown T."/>
            <person name="Elewa A."/>
            <person name="Iarovenko S."/>
            <person name="Subramanian E."/>
            <person name="Araus A.J."/>
            <person name="Petzold A."/>
            <person name="Susuki M."/>
            <person name="Suzuki K.-i.T."/>
            <person name="Hayashi T."/>
            <person name="Toyoda A."/>
            <person name="Oliveira C."/>
            <person name="Osipova E."/>
            <person name="Leigh N.D."/>
            <person name="Simon A."/>
            <person name="Yun M.H."/>
        </authorList>
    </citation>
    <scope>NUCLEOTIDE SEQUENCE</scope>
    <source>
        <strain evidence="2">20211129_DDA</strain>
        <tissue evidence="2">Liver</tissue>
    </source>
</reference>
<evidence type="ECO:0000256" key="1">
    <source>
        <dbReference type="SAM" id="MobiDB-lite"/>
    </source>
</evidence>
<keyword evidence="3" id="KW-1185">Reference proteome</keyword>
<dbReference type="EMBL" id="JANPWB010000010">
    <property type="protein sequence ID" value="KAJ1144329.1"/>
    <property type="molecule type" value="Genomic_DNA"/>
</dbReference>
<gene>
    <name evidence="2" type="ORF">NDU88_010629</name>
</gene>
<feature type="region of interest" description="Disordered" evidence="1">
    <location>
        <begin position="68"/>
        <end position="89"/>
    </location>
</feature>
<evidence type="ECO:0000313" key="2">
    <source>
        <dbReference type="EMBL" id="KAJ1144329.1"/>
    </source>
</evidence>
<protein>
    <submittedName>
        <fullName evidence="2">Uncharacterized protein</fullName>
    </submittedName>
</protein>
<dbReference type="Proteomes" id="UP001066276">
    <property type="component" value="Chromosome 6"/>
</dbReference>
<dbReference type="AlphaFoldDB" id="A0AAV7QUY7"/>
<comment type="caution">
    <text evidence="2">The sequence shown here is derived from an EMBL/GenBank/DDBJ whole genome shotgun (WGS) entry which is preliminary data.</text>
</comment>